<accession>A0A834UIH7</accession>
<comment type="caution">
    <text evidence="2">The sequence shown here is derived from an EMBL/GenBank/DDBJ whole genome shotgun (WGS) entry which is preliminary data.</text>
</comment>
<dbReference type="Proteomes" id="UP000662637">
    <property type="component" value="Unassembled WGS sequence"/>
</dbReference>
<keyword evidence="1" id="KW-0472">Membrane</keyword>
<keyword evidence="1" id="KW-1133">Transmembrane helix</keyword>
<dbReference type="EMBL" id="WJEC01008789">
    <property type="protein sequence ID" value="KAF7460305.1"/>
    <property type="molecule type" value="Genomic_DNA"/>
</dbReference>
<keyword evidence="1" id="KW-0812">Transmembrane</keyword>
<feature type="transmembrane region" description="Helical" evidence="1">
    <location>
        <begin position="26"/>
        <end position="55"/>
    </location>
</feature>
<protein>
    <submittedName>
        <fullName evidence="2">Uncharacterized protein</fullName>
    </submittedName>
</protein>
<name>A0A834UIH7_MARMO</name>
<dbReference type="AlphaFoldDB" id="A0A834UIH7"/>
<proteinExistence type="predicted"/>
<reference evidence="2" key="1">
    <citation type="submission" date="2020-08" db="EMBL/GenBank/DDBJ databases">
        <authorList>
            <person name="Shumante A."/>
            <person name="Zimin A.V."/>
            <person name="Puiu D."/>
            <person name="Salzberg S.L."/>
        </authorList>
    </citation>
    <scope>NUCLEOTIDE SEQUENCE</scope>
    <source>
        <strain evidence="2">WC2-LM</strain>
        <tissue evidence="2">Liver</tissue>
    </source>
</reference>
<sequence>MMTNGARHSACCGWVHRKGPEPRDTLWSCTAIATTTTTIITVASTAITIAITTIITAITNIAAIIITVTITTIIINNYLVSPPQV</sequence>
<evidence type="ECO:0000256" key="1">
    <source>
        <dbReference type="SAM" id="Phobius"/>
    </source>
</evidence>
<feature type="transmembrane region" description="Helical" evidence="1">
    <location>
        <begin position="61"/>
        <end position="80"/>
    </location>
</feature>
<evidence type="ECO:0000313" key="3">
    <source>
        <dbReference type="Proteomes" id="UP000662637"/>
    </source>
</evidence>
<gene>
    <name evidence="2" type="ORF">GHT09_019578</name>
</gene>
<organism evidence="2 3">
    <name type="scientific">Marmota monax</name>
    <name type="common">Woodchuck</name>
    <dbReference type="NCBI Taxonomy" id="9995"/>
    <lineage>
        <taxon>Eukaryota</taxon>
        <taxon>Metazoa</taxon>
        <taxon>Chordata</taxon>
        <taxon>Craniata</taxon>
        <taxon>Vertebrata</taxon>
        <taxon>Euteleostomi</taxon>
        <taxon>Mammalia</taxon>
        <taxon>Eutheria</taxon>
        <taxon>Euarchontoglires</taxon>
        <taxon>Glires</taxon>
        <taxon>Rodentia</taxon>
        <taxon>Sciuromorpha</taxon>
        <taxon>Sciuridae</taxon>
        <taxon>Xerinae</taxon>
        <taxon>Marmotini</taxon>
        <taxon>Marmota</taxon>
    </lineage>
</organism>
<evidence type="ECO:0000313" key="2">
    <source>
        <dbReference type="EMBL" id="KAF7460305.1"/>
    </source>
</evidence>